<evidence type="ECO:0000256" key="2">
    <source>
        <dbReference type="ARBA" id="ARBA00022741"/>
    </source>
</evidence>
<keyword evidence="2" id="KW-0547">Nucleotide-binding</keyword>
<keyword evidence="5" id="KW-0030">Aminoacyl-tRNA synthetase</keyword>
<evidence type="ECO:0000313" key="7">
    <source>
        <dbReference type="EMBL" id="GAH05408.1"/>
    </source>
</evidence>
<accession>X1E9S3</accession>
<gene>
    <name evidence="7" type="ORF">S01H4_63648</name>
</gene>
<keyword evidence="3" id="KW-0067">ATP-binding</keyword>
<feature type="non-terminal residue" evidence="7">
    <location>
        <position position="111"/>
    </location>
</feature>
<sequence>MDKTGLRRNSLESIDTVTWIPHWGRDRIYGMIENRPDWCVSRQRAWGVPITVFYCQDCETILLDQKIMEKVYSLFEQHGADIWFEKDISYFLPDNATCSECGSKNFVKEND</sequence>
<dbReference type="InterPro" id="IPR014729">
    <property type="entry name" value="Rossmann-like_a/b/a_fold"/>
</dbReference>
<protein>
    <recommendedName>
        <fullName evidence="6">Aminoacyl-tRNA synthetase class Ia domain-containing protein</fullName>
    </recommendedName>
</protein>
<organism evidence="7">
    <name type="scientific">marine sediment metagenome</name>
    <dbReference type="NCBI Taxonomy" id="412755"/>
    <lineage>
        <taxon>unclassified sequences</taxon>
        <taxon>metagenomes</taxon>
        <taxon>ecological metagenomes</taxon>
    </lineage>
</organism>
<feature type="domain" description="Aminoacyl-tRNA synthetase class Ia" evidence="6">
    <location>
        <begin position="6"/>
        <end position="101"/>
    </location>
</feature>
<keyword evidence="4" id="KW-0648">Protein biosynthesis</keyword>
<evidence type="ECO:0000256" key="3">
    <source>
        <dbReference type="ARBA" id="ARBA00022840"/>
    </source>
</evidence>
<keyword evidence="1" id="KW-0436">Ligase</keyword>
<dbReference type="GO" id="GO:0005524">
    <property type="term" value="F:ATP binding"/>
    <property type="evidence" value="ECO:0007669"/>
    <property type="project" value="UniProtKB-KW"/>
</dbReference>
<dbReference type="GO" id="GO:0004822">
    <property type="term" value="F:isoleucine-tRNA ligase activity"/>
    <property type="evidence" value="ECO:0007669"/>
    <property type="project" value="TreeGrafter"/>
</dbReference>
<dbReference type="PANTHER" id="PTHR42765:SF1">
    <property type="entry name" value="ISOLEUCINE--TRNA LIGASE, MITOCHONDRIAL"/>
    <property type="match status" value="1"/>
</dbReference>
<evidence type="ECO:0000256" key="1">
    <source>
        <dbReference type="ARBA" id="ARBA00022598"/>
    </source>
</evidence>
<comment type="caution">
    <text evidence="7">The sequence shown here is derived from an EMBL/GenBank/DDBJ whole genome shotgun (WGS) entry which is preliminary data.</text>
</comment>
<proteinExistence type="predicted"/>
<dbReference type="InterPro" id="IPR002300">
    <property type="entry name" value="aa-tRNA-synth_Ia"/>
</dbReference>
<dbReference type="GO" id="GO:0006428">
    <property type="term" value="P:isoleucyl-tRNA aminoacylation"/>
    <property type="evidence" value="ECO:0007669"/>
    <property type="project" value="TreeGrafter"/>
</dbReference>
<dbReference type="Pfam" id="PF00133">
    <property type="entry name" value="tRNA-synt_1"/>
    <property type="match status" value="1"/>
</dbReference>
<evidence type="ECO:0000256" key="5">
    <source>
        <dbReference type="ARBA" id="ARBA00023146"/>
    </source>
</evidence>
<dbReference type="EMBL" id="BART01038345">
    <property type="protein sequence ID" value="GAH05408.1"/>
    <property type="molecule type" value="Genomic_DNA"/>
</dbReference>
<evidence type="ECO:0000259" key="6">
    <source>
        <dbReference type="Pfam" id="PF00133"/>
    </source>
</evidence>
<dbReference type="GO" id="GO:0005829">
    <property type="term" value="C:cytosol"/>
    <property type="evidence" value="ECO:0007669"/>
    <property type="project" value="TreeGrafter"/>
</dbReference>
<dbReference type="InterPro" id="IPR050081">
    <property type="entry name" value="Ile-tRNA_ligase"/>
</dbReference>
<dbReference type="Gene3D" id="3.40.50.620">
    <property type="entry name" value="HUPs"/>
    <property type="match status" value="1"/>
</dbReference>
<dbReference type="SUPFAM" id="SSF52374">
    <property type="entry name" value="Nucleotidylyl transferase"/>
    <property type="match status" value="1"/>
</dbReference>
<dbReference type="AlphaFoldDB" id="X1E9S3"/>
<dbReference type="PANTHER" id="PTHR42765">
    <property type="entry name" value="SOLEUCYL-TRNA SYNTHETASE"/>
    <property type="match status" value="1"/>
</dbReference>
<evidence type="ECO:0000256" key="4">
    <source>
        <dbReference type="ARBA" id="ARBA00022917"/>
    </source>
</evidence>
<reference evidence="7" key="1">
    <citation type="journal article" date="2014" name="Front. Microbiol.">
        <title>High frequency of phylogenetically diverse reductive dehalogenase-homologous genes in deep subseafloor sedimentary metagenomes.</title>
        <authorList>
            <person name="Kawai M."/>
            <person name="Futagami T."/>
            <person name="Toyoda A."/>
            <person name="Takaki Y."/>
            <person name="Nishi S."/>
            <person name="Hori S."/>
            <person name="Arai W."/>
            <person name="Tsubouchi T."/>
            <person name="Morono Y."/>
            <person name="Uchiyama I."/>
            <person name="Ito T."/>
            <person name="Fujiyama A."/>
            <person name="Inagaki F."/>
            <person name="Takami H."/>
        </authorList>
    </citation>
    <scope>NUCLEOTIDE SEQUENCE</scope>
    <source>
        <strain evidence="7">Expedition CK06-06</strain>
    </source>
</reference>
<name>X1E9S3_9ZZZZ</name>